<evidence type="ECO:0000256" key="1">
    <source>
        <dbReference type="ARBA" id="ARBA00005194"/>
    </source>
</evidence>
<dbReference type="PROSITE" id="PS00188">
    <property type="entry name" value="BIOTIN"/>
    <property type="match status" value="1"/>
</dbReference>
<keyword evidence="3 8" id="KW-0444">Lipid biosynthesis</keyword>
<keyword evidence="4 8" id="KW-0276">Fatty acid metabolism</keyword>
<evidence type="ECO:0000256" key="7">
    <source>
        <dbReference type="ARBA" id="ARBA00023267"/>
    </source>
</evidence>
<evidence type="ECO:0000256" key="5">
    <source>
        <dbReference type="ARBA" id="ARBA00023098"/>
    </source>
</evidence>
<organism evidence="10 11">
    <name type="scientific">Candidatus Avoscillospira avistercoris</name>
    <dbReference type="NCBI Taxonomy" id="2840707"/>
    <lineage>
        <taxon>Bacteria</taxon>
        <taxon>Bacillati</taxon>
        <taxon>Bacillota</taxon>
        <taxon>Clostridia</taxon>
        <taxon>Eubacteriales</taxon>
        <taxon>Oscillospiraceae</taxon>
        <taxon>Oscillospiraceae incertae sedis</taxon>
        <taxon>Candidatus Avoscillospira</taxon>
    </lineage>
</organism>
<dbReference type="PROSITE" id="PS50968">
    <property type="entry name" value="BIOTINYL_LIPOYL"/>
    <property type="match status" value="1"/>
</dbReference>
<dbReference type="CDD" id="cd06850">
    <property type="entry name" value="biotinyl_domain"/>
    <property type="match status" value="1"/>
</dbReference>
<dbReference type="InterPro" id="IPR001882">
    <property type="entry name" value="Biotin_BS"/>
</dbReference>
<evidence type="ECO:0000313" key="11">
    <source>
        <dbReference type="Proteomes" id="UP000886741"/>
    </source>
</evidence>
<protein>
    <recommendedName>
        <fullName evidence="2 8">Biotin carboxyl carrier protein of acetyl-CoA carboxylase</fullName>
    </recommendedName>
</protein>
<keyword evidence="5 8" id="KW-0443">Lipid metabolism</keyword>
<dbReference type="NCBIfam" id="TIGR00531">
    <property type="entry name" value="BCCP"/>
    <property type="match status" value="1"/>
</dbReference>
<feature type="domain" description="Lipoyl-binding" evidence="9">
    <location>
        <begin position="70"/>
        <end position="146"/>
    </location>
</feature>
<gene>
    <name evidence="10" type="primary">accB</name>
    <name evidence="10" type="ORF">IAA83_09410</name>
</gene>
<dbReference type="InterPro" id="IPR011053">
    <property type="entry name" value="Single_hybrid_motif"/>
</dbReference>
<evidence type="ECO:0000256" key="4">
    <source>
        <dbReference type="ARBA" id="ARBA00022832"/>
    </source>
</evidence>
<keyword evidence="6 8" id="KW-0275">Fatty acid biosynthesis</keyword>
<dbReference type="EMBL" id="DVJJ01000143">
    <property type="protein sequence ID" value="HIS65569.1"/>
    <property type="molecule type" value="Genomic_DNA"/>
</dbReference>
<reference evidence="10" key="1">
    <citation type="submission" date="2020-10" db="EMBL/GenBank/DDBJ databases">
        <authorList>
            <person name="Gilroy R."/>
        </authorList>
    </citation>
    <scope>NUCLEOTIDE SEQUENCE</scope>
    <source>
        <strain evidence="10">ChiBcec16-1751</strain>
    </source>
</reference>
<evidence type="ECO:0000256" key="6">
    <source>
        <dbReference type="ARBA" id="ARBA00023160"/>
    </source>
</evidence>
<comment type="caution">
    <text evidence="10">The sequence shown here is derived from an EMBL/GenBank/DDBJ whole genome shotgun (WGS) entry which is preliminary data.</text>
</comment>
<dbReference type="GO" id="GO:0006633">
    <property type="term" value="P:fatty acid biosynthetic process"/>
    <property type="evidence" value="ECO:0007669"/>
    <property type="project" value="UniProtKB-KW"/>
</dbReference>
<evidence type="ECO:0000256" key="3">
    <source>
        <dbReference type="ARBA" id="ARBA00022516"/>
    </source>
</evidence>
<sequence length="148" mass="15646">MEKQDLFELMDRFARSGLQRMALQDGDFTLELEKPAPIVAAPAAAPVAAVSATAVSAAAAVVEAPAVDNALYVKAPLVGTYYAASSPDAAPYVRVGDRVEKGQTLCLIEAMKTMNEIPAPCDLLVEEILVDNGALVAFDAPILRYSHV</sequence>
<dbReference type="Gene3D" id="2.40.50.100">
    <property type="match status" value="1"/>
</dbReference>
<evidence type="ECO:0000256" key="8">
    <source>
        <dbReference type="RuleBase" id="RU364072"/>
    </source>
</evidence>
<dbReference type="PANTHER" id="PTHR45266:SF3">
    <property type="entry name" value="OXALOACETATE DECARBOXYLASE ALPHA CHAIN"/>
    <property type="match status" value="1"/>
</dbReference>
<dbReference type="SUPFAM" id="SSF51230">
    <property type="entry name" value="Single hybrid motif"/>
    <property type="match status" value="1"/>
</dbReference>
<dbReference type="InterPro" id="IPR050709">
    <property type="entry name" value="Biotin_Carboxyl_Carrier/Decarb"/>
</dbReference>
<dbReference type="GO" id="GO:0009317">
    <property type="term" value="C:acetyl-CoA carboxylase complex"/>
    <property type="evidence" value="ECO:0007669"/>
    <property type="project" value="InterPro"/>
</dbReference>
<dbReference type="InterPro" id="IPR001249">
    <property type="entry name" value="AcCoA_biotinCC"/>
</dbReference>
<name>A0A9D1FB94_9FIRM</name>
<dbReference type="PRINTS" id="PR01071">
    <property type="entry name" value="ACOABIOTINCC"/>
</dbReference>
<dbReference type="AlphaFoldDB" id="A0A9D1FB94"/>
<evidence type="ECO:0000256" key="2">
    <source>
        <dbReference type="ARBA" id="ARBA00017562"/>
    </source>
</evidence>
<dbReference type="Proteomes" id="UP000886741">
    <property type="component" value="Unassembled WGS sequence"/>
</dbReference>
<dbReference type="Pfam" id="PF00364">
    <property type="entry name" value="Biotin_lipoyl"/>
    <property type="match status" value="1"/>
</dbReference>
<evidence type="ECO:0000259" key="9">
    <source>
        <dbReference type="PROSITE" id="PS50968"/>
    </source>
</evidence>
<comment type="pathway">
    <text evidence="1 8">Lipid metabolism; fatty acid biosynthesis.</text>
</comment>
<comment type="function">
    <text evidence="8">This protein is a component of the acetyl coenzyme A carboxylase complex; first, biotin carboxylase catalyzes the carboxylation of the carrier protein and then the transcarboxylase transfers the carboxyl group to form malonyl-CoA.</text>
</comment>
<evidence type="ECO:0000313" key="10">
    <source>
        <dbReference type="EMBL" id="HIS65569.1"/>
    </source>
</evidence>
<keyword evidence="7 8" id="KW-0092">Biotin</keyword>
<reference evidence="10" key="2">
    <citation type="journal article" date="2021" name="PeerJ">
        <title>Extensive microbial diversity within the chicken gut microbiome revealed by metagenomics and culture.</title>
        <authorList>
            <person name="Gilroy R."/>
            <person name="Ravi A."/>
            <person name="Getino M."/>
            <person name="Pursley I."/>
            <person name="Horton D.L."/>
            <person name="Alikhan N.F."/>
            <person name="Baker D."/>
            <person name="Gharbi K."/>
            <person name="Hall N."/>
            <person name="Watson M."/>
            <person name="Adriaenssens E.M."/>
            <person name="Foster-Nyarko E."/>
            <person name="Jarju S."/>
            <person name="Secka A."/>
            <person name="Antonio M."/>
            <person name="Oren A."/>
            <person name="Chaudhuri R.R."/>
            <person name="La Ragione R."/>
            <person name="Hildebrand F."/>
            <person name="Pallen M.J."/>
        </authorList>
    </citation>
    <scope>NUCLEOTIDE SEQUENCE</scope>
    <source>
        <strain evidence="10">ChiBcec16-1751</strain>
    </source>
</reference>
<dbReference type="PANTHER" id="PTHR45266">
    <property type="entry name" value="OXALOACETATE DECARBOXYLASE ALPHA CHAIN"/>
    <property type="match status" value="1"/>
</dbReference>
<dbReference type="GO" id="GO:0003989">
    <property type="term" value="F:acetyl-CoA carboxylase activity"/>
    <property type="evidence" value="ECO:0007669"/>
    <property type="project" value="InterPro"/>
</dbReference>
<proteinExistence type="predicted"/>
<dbReference type="InterPro" id="IPR000089">
    <property type="entry name" value="Biotin_lipoyl"/>
</dbReference>
<accession>A0A9D1FB94</accession>